<dbReference type="AlphaFoldDB" id="F4KYI1"/>
<protein>
    <submittedName>
        <fullName evidence="1">RNA polymerase sigma factor, sigma-70 family</fullName>
    </submittedName>
</protein>
<evidence type="ECO:0000313" key="1">
    <source>
        <dbReference type="EMBL" id="AEE49422.1"/>
    </source>
</evidence>
<dbReference type="STRING" id="760192.Halhy_1530"/>
<name>F4KYI1_HALH1</name>
<dbReference type="OrthoDB" id="1163416at2"/>
<reference evidence="1 2" key="1">
    <citation type="journal article" date="2011" name="Stand. Genomic Sci.">
        <title>Complete genome sequence of Haliscomenobacter hydrossis type strain (O).</title>
        <authorList>
            <consortium name="US DOE Joint Genome Institute (JGI-PGF)"/>
            <person name="Daligault H."/>
            <person name="Lapidus A."/>
            <person name="Zeytun A."/>
            <person name="Nolan M."/>
            <person name="Lucas S."/>
            <person name="Del Rio T.G."/>
            <person name="Tice H."/>
            <person name="Cheng J.F."/>
            <person name="Tapia R."/>
            <person name="Han C."/>
            <person name="Goodwin L."/>
            <person name="Pitluck S."/>
            <person name="Liolios K."/>
            <person name="Pagani I."/>
            <person name="Ivanova N."/>
            <person name="Huntemann M."/>
            <person name="Mavromatis K."/>
            <person name="Mikhailova N."/>
            <person name="Pati A."/>
            <person name="Chen A."/>
            <person name="Palaniappan K."/>
            <person name="Land M."/>
            <person name="Hauser L."/>
            <person name="Brambilla E.M."/>
            <person name="Rohde M."/>
            <person name="Verbarg S."/>
            <person name="Goker M."/>
            <person name="Bristow J."/>
            <person name="Eisen J.A."/>
            <person name="Markowitz V."/>
            <person name="Hugenholtz P."/>
            <person name="Kyrpides N.C."/>
            <person name="Klenk H.P."/>
            <person name="Woyke T."/>
        </authorList>
    </citation>
    <scope>NUCLEOTIDE SEQUENCE [LARGE SCALE GENOMIC DNA]</scope>
    <source>
        <strain evidence="2">ATCC 27775 / DSM 1100 / LMG 10767 / O</strain>
    </source>
</reference>
<keyword evidence="2" id="KW-1185">Reference proteome</keyword>
<dbReference type="EMBL" id="CP002691">
    <property type="protein sequence ID" value="AEE49422.1"/>
    <property type="molecule type" value="Genomic_DNA"/>
</dbReference>
<accession>F4KYI1</accession>
<proteinExistence type="predicted"/>
<dbReference type="KEGG" id="hhy:Halhy_1530"/>
<dbReference type="GO" id="GO:0003700">
    <property type="term" value="F:DNA-binding transcription factor activity"/>
    <property type="evidence" value="ECO:0007669"/>
    <property type="project" value="InterPro"/>
</dbReference>
<gene>
    <name evidence="1" type="ordered locus">Halhy_1530</name>
</gene>
<dbReference type="SUPFAM" id="SSF88946">
    <property type="entry name" value="Sigma2 domain of RNA polymerase sigma factors"/>
    <property type="match status" value="1"/>
</dbReference>
<dbReference type="GO" id="GO:0006352">
    <property type="term" value="P:DNA-templated transcription initiation"/>
    <property type="evidence" value="ECO:0007669"/>
    <property type="project" value="InterPro"/>
</dbReference>
<evidence type="ECO:0000313" key="2">
    <source>
        <dbReference type="Proteomes" id="UP000008461"/>
    </source>
</evidence>
<organism evidence="1 2">
    <name type="scientific">Haliscomenobacter hydrossis (strain ATCC 27775 / DSM 1100 / LMG 10767 / O)</name>
    <dbReference type="NCBI Taxonomy" id="760192"/>
    <lineage>
        <taxon>Bacteria</taxon>
        <taxon>Pseudomonadati</taxon>
        <taxon>Bacteroidota</taxon>
        <taxon>Saprospiria</taxon>
        <taxon>Saprospirales</taxon>
        <taxon>Haliscomenobacteraceae</taxon>
        <taxon>Haliscomenobacter</taxon>
    </lineage>
</organism>
<dbReference type="RefSeq" id="WP_013763976.1">
    <property type="nucleotide sequence ID" value="NC_015510.1"/>
</dbReference>
<dbReference type="eggNOG" id="COG1595">
    <property type="taxonomic scope" value="Bacteria"/>
</dbReference>
<dbReference type="HOGENOM" id="CLU_047691_16_1_10"/>
<reference key="2">
    <citation type="submission" date="2011-04" db="EMBL/GenBank/DDBJ databases">
        <title>Complete sequence of chromosome of Haliscomenobacter hydrossis DSM 1100.</title>
        <authorList>
            <consortium name="US DOE Joint Genome Institute (JGI-PGF)"/>
            <person name="Lucas S."/>
            <person name="Han J."/>
            <person name="Lapidus A."/>
            <person name="Bruce D."/>
            <person name="Goodwin L."/>
            <person name="Pitluck S."/>
            <person name="Peters L."/>
            <person name="Kyrpides N."/>
            <person name="Mavromatis K."/>
            <person name="Ivanova N."/>
            <person name="Ovchinnikova G."/>
            <person name="Pagani I."/>
            <person name="Daligault H."/>
            <person name="Detter J.C."/>
            <person name="Han C."/>
            <person name="Land M."/>
            <person name="Hauser L."/>
            <person name="Markowitz V."/>
            <person name="Cheng J.-F."/>
            <person name="Hugenholtz P."/>
            <person name="Woyke T."/>
            <person name="Wu D."/>
            <person name="Verbarg S."/>
            <person name="Frueling A."/>
            <person name="Brambilla E."/>
            <person name="Klenk H.-P."/>
            <person name="Eisen J.A."/>
        </authorList>
    </citation>
    <scope>NUCLEOTIDE SEQUENCE</scope>
    <source>
        <strain>DSM 1100</strain>
    </source>
</reference>
<dbReference type="InterPro" id="IPR013325">
    <property type="entry name" value="RNA_pol_sigma_r2"/>
</dbReference>
<dbReference type="Gene3D" id="1.10.1740.10">
    <property type="match status" value="1"/>
</dbReference>
<dbReference type="Proteomes" id="UP000008461">
    <property type="component" value="Chromosome"/>
</dbReference>
<sequence>MVAVAKKAPDARSKEQPIEELYEAAFPSVARFVKKMGGDLEDAKDVFHDALVIYQERCNQPGFSLQHSPEGYLLGIAKHLWIRKHHQQRKLVPLSSIEREISLPEDYFPSYKTQRLLQFLEIAGQKCLDLLRAFYYQKQPLKQLVKTLGYANEHSLSVQKYKCLEKVRHTIKNQSVAYEDFLD</sequence>